<accession>A0A2D0A808</accession>
<evidence type="ECO:0000313" key="1">
    <source>
        <dbReference type="EMBL" id="OWL96549.1"/>
    </source>
</evidence>
<sequence>MIAVEVEVRHSTSGIVLLVTRPDGRLPTFRQCEEAGEDHGLFDPLITTAVMQAGTRVVREGYTGELCSHQWGFSAHFGRNPYGTSSTCVKCGVKVRHETPQRGTRTTFTYDGVWELREHIWQRWVKYGPVPGALQPQAHHQKGAAARE</sequence>
<name>A0A2D0A808_9DEIO</name>
<evidence type="ECO:0000313" key="2">
    <source>
        <dbReference type="Proteomes" id="UP000197208"/>
    </source>
</evidence>
<dbReference type="EMBL" id="NHMK01000011">
    <property type="protein sequence ID" value="OWL96549.1"/>
    <property type="molecule type" value="Genomic_DNA"/>
</dbReference>
<reference evidence="1 2" key="1">
    <citation type="submission" date="2017-05" db="EMBL/GenBank/DDBJ databases">
        <title>De novo genome assembly of Deniococcus indicus strain DR1.</title>
        <authorList>
            <person name="Chauhan D."/>
            <person name="Yennamalli R.M."/>
            <person name="Priyadarshini R."/>
        </authorList>
    </citation>
    <scope>NUCLEOTIDE SEQUENCE [LARGE SCALE GENOMIC DNA]</scope>
    <source>
        <strain evidence="1 2">DR1</strain>
    </source>
</reference>
<protein>
    <submittedName>
        <fullName evidence="1">Uncharacterized protein</fullName>
    </submittedName>
</protein>
<organism evidence="1 2">
    <name type="scientific">Deinococcus indicus</name>
    <dbReference type="NCBI Taxonomy" id="223556"/>
    <lineage>
        <taxon>Bacteria</taxon>
        <taxon>Thermotogati</taxon>
        <taxon>Deinococcota</taxon>
        <taxon>Deinococci</taxon>
        <taxon>Deinococcales</taxon>
        <taxon>Deinococcaceae</taxon>
        <taxon>Deinococcus</taxon>
    </lineage>
</organism>
<gene>
    <name evidence="1" type="ORF">CBQ26_09230</name>
</gene>
<proteinExistence type="predicted"/>
<comment type="caution">
    <text evidence="1">The sequence shown here is derived from an EMBL/GenBank/DDBJ whole genome shotgun (WGS) entry which is preliminary data.</text>
</comment>
<dbReference type="OrthoDB" id="68793at2"/>
<dbReference type="AlphaFoldDB" id="A0A2D0A808"/>
<dbReference type="Proteomes" id="UP000197208">
    <property type="component" value="Unassembled WGS sequence"/>
</dbReference>
<keyword evidence="2" id="KW-1185">Reference proteome</keyword>
<dbReference type="RefSeq" id="WP_088248337.1">
    <property type="nucleotide sequence ID" value="NZ_NHMK01000011.1"/>
</dbReference>